<name>A0AAE1DA72_9GAST</name>
<comment type="caution">
    <text evidence="1">The sequence shown here is derived from an EMBL/GenBank/DDBJ whole genome shotgun (WGS) entry which is preliminary data.</text>
</comment>
<sequence>MKTRDIVCAKKCFYTRQILRSGLSGTGCSIVEQKFLEKGHTYMECDSVHCAIERAVLGSEIFVSSDYVRKTKSARLRGEPYNVRYVDNSLFKDFSKVSNLTTIRPGSKAGNSQVMEIPCLRWLDHILQTGAWGITNGKTSLVKGVKRMDKI</sequence>
<evidence type="ECO:0000313" key="1">
    <source>
        <dbReference type="EMBL" id="KAK3763184.1"/>
    </source>
</evidence>
<evidence type="ECO:0000313" key="2">
    <source>
        <dbReference type="Proteomes" id="UP001283361"/>
    </source>
</evidence>
<accession>A0AAE1DA72</accession>
<gene>
    <name evidence="1" type="ORF">RRG08_018753</name>
</gene>
<dbReference type="EMBL" id="JAWDGP010004591">
    <property type="protein sequence ID" value="KAK3763184.1"/>
    <property type="molecule type" value="Genomic_DNA"/>
</dbReference>
<dbReference type="AlphaFoldDB" id="A0AAE1DA72"/>
<organism evidence="1 2">
    <name type="scientific">Elysia crispata</name>
    <name type="common">lettuce slug</name>
    <dbReference type="NCBI Taxonomy" id="231223"/>
    <lineage>
        <taxon>Eukaryota</taxon>
        <taxon>Metazoa</taxon>
        <taxon>Spiralia</taxon>
        <taxon>Lophotrochozoa</taxon>
        <taxon>Mollusca</taxon>
        <taxon>Gastropoda</taxon>
        <taxon>Heterobranchia</taxon>
        <taxon>Euthyneura</taxon>
        <taxon>Panpulmonata</taxon>
        <taxon>Sacoglossa</taxon>
        <taxon>Placobranchoidea</taxon>
        <taxon>Plakobranchidae</taxon>
        <taxon>Elysia</taxon>
    </lineage>
</organism>
<protein>
    <submittedName>
        <fullName evidence="1">Uncharacterized protein</fullName>
    </submittedName>
</protein>
<reference evidence="1" key="1">
    <citation type="journal article" date="2023" name="G3 (Bethesda)">
        <title>A reference genome for the long-term kleptoplast-retaining sea slug Elysia crispata morphotype clarki.</title>
        <authorList>
            <person name="Eastman K.E."/>
            <person name="Pendleton A.L."/>
            <person name="Shaikh M.A."/>
            <person name="Suttiyut T."/>
            <person name="Ogas R."/>
            <person name="Tomko P."/>
            <person name="Gavelis G."/>
            <person name="Widhalm J.R."/>
            <person name="Wisecaver J.H."/>
        </authorList>
    </citation>
    <scope>NUCLEOTIDE SEQUENCE</scope>
    <source>
        <strain evidence="1">ECLA1</strain>
    </source>
</reference>
<keyword evidence="2" id="KW-1185">Reference proteome</keyword>
<dbReference type="Proteomes" id="UP001283361">
    <property type="component" value="Unassembled WGS sequence"/>
</dbReference>
<proteinExistence type="predicted"/>